<dbReference type="Pfam" id="PF03717">
    <property type="entry name" value="PBP_dimer"/>
    <property type="match status" value="1"/>
</dbReference>
<dbReference type="GO" id="GO:0005886">
    <property type="term" value="C:plasma membrane"/>
    <property type="evidence" value="ECO:0007669"/>
    <property type="project" value="UniProtKB-SubCell"/>
</dbReference>
<dbReference type="PANTHER" id="PTHR30627">
    <property type="entry name" value="PEPTIDOGLYCAN D,D-TRANSPEPTIDASE"/>
    <property type="match status" value="1"/>
</dbReference>
<keyword evidence="8 11" id="KW-1133">Transmembrane helix</keyword>
<dbReference type="Gene3D" id="1.10.10.1230">
    <property type="entry name" value="Penicillin-binding protein, N-terminal non-catalytic domain, head sub-domain"/>
    <property type="match status" value="1"/>
</dbReference>
<dbReference type="Gene3D" id="3.40.710.10">
    <property type="entry name" value="DD-peptidase/beta-lactamase superfamily"/>
    <property type="match status" value="2"/>
</dbReference>
<dbReference type="GO" id="GO:0071972">
    <property type="term" value="F:peptidoglycan L,D-transpeptidase activity"/>
    <property type="evidence" value="ECO:0007669"/>
    <property type="project" value="TreeGrafter"/>
</dbReference>
<dbReference type="InterPro" id="IPR050515">
    <property type="entry name" value="Beta-lactam/transpept"/>
</dbReference>
<proteinExistence type="inferred from homology"/>
<dbReference type="Proteomes" id="UP000287872">
    <property type="component" value="Unassembled WGS sequence"/>
</dbReference>
<evidence type="ECO:0000256" key="7">
    <source>
        <dbReference type="ARBA" id="ARBA00022984"/>
    </source>
</evidence>
<keyword evidence="5 11" id="KW-0812">Transmembrane</keyword>
<accession>A0A401UHW6</accession>
<evidence type="ECO:0000256" key="2">
    <source>
        <dbReference type="ARBA" id="ARBA00004236"/>
    </source>
</evidence>
<evidence type="ECO:0000256" key="4">
    <source>
        <dbReference type="ARBA" id="ARBA00022475"/>
    </source>
</evidence>
<dbReference type="GO" id="GO:0008360">
    <property type="term" value="P:regulation of cell shape"/>
    <property type="evidence" value="ECO:0007669"/>
    <property type="project" value="UniProtKB-KW"/>
</dbReference>
<dbReference type="GO" id="GO:0009252">
    <property type="term" value="P:peptidoglycan biosynthetic process"/>
    <property type="evidence" value="ECO:0007669"/>
    <property type="project" value="UniProtKB-KW"/>
</dbReference>
<comment type="caution">
    <text evidence="14">The sequence shown here is derived from an EMBL/GenBank/DDBJ whole genome shotgun (WGS) entry which is preliminary data.</text>
</comment>
<dbReference type="RefSeq" id="WP_124998275.1">
    <property type="nucleotide sequence ID" value="NZ_BHYK01000003.1"/>
</dbReference>
<dbReference type="SUPFAM" id="SSF56601">
    <property type="entry name" value="beta-lactamase/transpeptidase-like"/>
    <property type="match status" value="1"/>
</dbReference>
<evidence type="ECO:0000313" key="14">
    <source>
        <dbReference type="EMBL" id="GCD09151.1"/>
    </source>
</evidence>
<feature type="domain" description="Penicillin-binding protein dimerisation" evidence="13">
    <location>
        <begin position="57"/>
        <end position="339"/>
    </location>
</feature>
<evidence type="ECO:0000256" key="10">
    <source>
        <dbReference type="ARBA" id="ARBA00023316"/>
    </source>
</evidence>
<evidence type="ECO:0000256" key="9">
    <source>
        <dbReference type="ARBA" id="ARBA00023136"/>
    </source>
</evidence>
<comment type="similarity">
    <text evidence="3">Belongs to the transpeptidase family.</text>
</comment>
<protein>
    <submittedName>
        <fullName evidence="14">Penicillin-binding protein</fullName>
    </submittedName>
</protein>
<comment type="subcellular location">
    <subcellularLocation>
        <location evidence="2">Cell membrane</location>
    </subcellularLocation>
    <subcellularLocation>
        <location evidence="1">Membrane</location>
        <topology evidence="1">Single-pass membrane protein</topology>
    </subcellularLocation>
</comment>
<dbReference type="InterPro" id="IPR001460">
    <property type="entry name" value="PCN-bd_Tpept"/>
</dbReference>
<feature type="domain" description="Penicillin-binding protein transpeptidase" evidence="12">
    <location>
        <begin position="666"/>
        <end position="922"/>
    </location>
</feature>
<evidence type="ECO:0000313" key="15">
    <source>
        <dbReference type="Proteomes" id="UP000287872"/>
    </source>
</evidence>
<dbReference type="OrthoDB" id="9757901at2"/>
<sequence>MSKKNKNKNEFSRFNVLVVIMILIFSAIIWRLVNIQVINGELYRETANQQNHKMISTVAPRGDIIDRNGKKLAESKQSYILTFTKTQESEASFFPTMDNVFKTLDANKTIQIDDFLLKIKTSEDKKSTEYSFDFGKTLDKTTQNWIELRFKKDRGFEEIVIKKLYKDKKIDDLTDEQKKKVDEDILKITPKEVYNELIKQYGMIEIKDSKSKELLRRYMLVKDTLKMQSFSGYKPITIANNLSKDVAGIFEQMQPEIPGISVTTQPIRVYPGKDLGSAFLGYISKINPWDTDKYEEQGYDISSDYIGTSGIEAAFEDVLRGTKGQESIAVNKQGRKVSTLGQIETYPGQTIQLNIDKNMQYAAEKSLDAVMLGLQKAGKNTGQSVDTTNANRGAVVVLDVNTGKVLALASRPGYDPSIFAESGNSTSEINNLLNPNIAGMGLKYIQDRGLANITGVLSDKDMAEKSKAERENILLNYMFPLDKSVAGNTTIRKDNNDIFPKSTFNYATKSLIPPGSTFKPLTAIAGLEEGVIHATDTVDDGGPYNKRYPSVTAACWLYNEQGYGHGLVDLRKAMRVSCNYYFYDVADKLFAKAGENKAGLDLLAKYAWKFGLGIDPKSGAKPATGIEIPENFGQVYNYQSSKEILANIHISNLVGFLQKGINSTGSKYKPLDTVSQKESGTKDQIQEIKKVNEKKLKFQAFLKTEMKKDNKSPYNSIKQSSQIAIKEVIEASKTLKNNNYTDSDIRTMSETIYSEISNANTEINSAANAYYAAIGQGFNAFTPLQLANFVSTMVNGGNRYETHLVDKFLDPDGNIIKEIKPVVLEKTNVDSKTIDLIKEGMLEVTSDINGTAYSVFKDFPIQSGGKTGSATFNDLTQTALGRTSYGYYIGFAPYDKPKIAVCAVVFDGGHGGWVAPVAKAVYEQYFKAELLKSDPKYKFMVNPDENTSNIDLNTDVTGNGHD</sequence>
<evidence type="ECO:0000256" key="6">
    <source>
        <dbReference type="ARBA" id="ARBA00022960"/>
    </source>
</evidence>
<evidence type="ECO:0000256" key="3">
    <source>
        <dbReference type="ARBA" id="ARBA00007171"/>
    </source>
</evidence>
<dbReference type="SUPFAM" id="SSF56519">
    <property type="entry name" value="Penicillin binding protein dimerisation domain"/>
    <property type="match status" value="1"/>
</dbReference>
<dbReference type="AlphaFoldDB" id="A0A401UHW6"/>
<evidence type="ECO:0000259" key="13">
    <source>
        <dbReference type="Pfam" id="PF03717"/>
    </source>
</evidence>
<gene>
    <name evidence="14" type="ORF">Ctaglu_07740</name>
</gene>
<evidence type="ECO:0000256" key="8">
    <source>
        <dbReference type="ARBA" id="ARBA00022989"/>
    </source>
</evidence>
<dbReference type="Gene3D" id="3.90.1310.10">
    <property type="entry name" value="Penicillin-binding protein 2a (Domain 2)"/>
    <property type="match status" value="1"/>
</dbReference>
<dbReference type="EMBL" id="BHYK01000003">
    <property type="protein sequence ID" value="GCD09151.1"/>
    <property type="molecule type" value="Genomic_DNA"/>
</dbReference>
<keyword evidence="7" id="KW-0573">Peptidoglycan synthesis</keyword>
<feature type="transmembrane region" description="Helical" evidence="11">
    <location>
        <begin position="12"/>
        <end position="33"/>
    </location>
</feature>
<dbReference type="GO" id="GO:0008658">
    <property type="term" value="F:penicillin binding"/>
    <property type="evidence" value="ECO:0007669"/>
    <property type="project" value="InterPro"/>
</dbReference>
<dbReference type="InterPro" id="IPR005311">
    <property type="entry name" value="PBP_dimer"/>
</dbReference>
<reference evidence="14 15" key="1">
    <citation type="submission" date="2018-11" db="EMBL/GenBank/DDBJ databases">
        <title>Genome sequencing and assembly of Clostridium tagluense strain A121.</title>
        <authorList>
            <person name="Murakami T."/>
            <person name="Segawa T."/>
            <person name="Shcherbakova V.A."/>
            <person name="Mori H."/>
            <person name="Yoshimura Y."/>
        </authorList>
    </citation>
    <scope>NUCLEOTIDE SEQUENCE [LARGE SCALE GENOMIC DNA]</scope>
    <source>
        <strain evidence="14 15">A121</strain>
    </source>
</reference>
<dbReference type="Pfam" id="PF00905">
    <property type="entry name" value="Transpeptidase"/>
    <property type="match status" value="2"/>
</dbReference>
<evidence type="ECO:0000256" key="5">
    <source>
        <dbReference type="ARBA" id="ARBA00022692"/>
    </source>
</evidence>
<evidence type="ECO:0000256" key="1">
    <source>
        <dbReference type="ARBA" id="ARBA00004167"/>
    </source>
</evidence>
<keyword evidence="15" id="KW-1185">Reference proteome</keyword>
<dbReference type="InterPro" id="IPR036138">
    <property type="entry name" value="PBP_dimer_sf"/>
</dbReference>
<dbReference type="GO" id="GO:0071555">
    <property type="term" value="P:cell wall organization"/>
    <property type="evidence" value="ECO:0007669"/>
    <property type="project" value="UniProtKB-KW"/>
</dbReference>
<keyword evidence="6" id="KW-0133">Cell shape</keyword>
<dbReference type="InterPro" id="IPR012338">
    <property type="entry name" value="Beta-lactam/transpept-like"/>
</dbReference>
<keyword evidence="4" id="KW-1003">Cell membrane</keyword>
<dbReference type="PANTHER" id="PTHR30627:SF2">
    <property type="entry name" value="PEPTIDOGLYCAN D,D-TRANSPEPTIDASE MRDA"/>
    <property type="match status" value="1"/>
</dbReference>
<organism evidence="14 15">
    <name type="scientific">Clostridium tagluense</name>
    <dbReference type="NCBI Taxonomy" id="360422"/>
    <lineage>
        <taxon>Bacteria</taxon>
        <taxon>Bacillati</taxon>
        <taxon>Bacillota</taxon>
        <taxon>Clostridia</taxon>
        <taxon>Eubacteriales</taxon>
        <taxon>Clostridiaceae</taxon>
        <taxon>Clostridium</taxon>
    </lineage>
</organism>
<keyword evidence="10" id="KW-0961">Cell wall biogenesis/degradation</keyword>
<evidence type="ECO:0000256" key="11">
    <source>
        <dbReference type="SAM" id="Phobius"/>
    </source>
</evidence>
<evidence type="ECO:0000259" key="12">
    <source>
        <dbReference type="Pfam" id="PF00905"/>
    </source>
</evidence>
<keyword evidence="9 11" id="KW-0472">Membrane</keyword>
<name>A0A401UHW6_9CLOT</name>
<feature type="domain" description="Penicillin-binding protein transpeptidase" evidence="12">
    <location>
        <begin position="393"/>
        <end position="621"/>
    </location>
</feature>